<name>Q2W797_PARM1</name>
<evidence type="ECO:0000256" key="7">
    <source>
        <dbReference type="RuleBase" id="RU364069"/>
    </source>
</evidence>
<proteinExistence type="inferred from homology"/>
<dbReference type="KEGG" id="mag:amb1474"/>
<dbReference type="CDD" id="cd00438">
    <property type="entry name" value="cupin_RmlC"/>
    <property type="match status" value="1"/>
</dbReference>
<comment type="pathway">
    <text evidence="7">Carbohydrate biosynthesis; dTDP-L-rhamnose biosynthesis.</text>
</comment>
<dbReference type="InterPro" id="IPR011051">
    <property type="entry name" value="RmlC_Cupin_sf"/>
</dbReference>
<dbReference type="STRING" id="342108.amb1474"/>
<evidence type="ECO:0000256" key="2">
    <source>
        <dbReference type="ARBA" id="ARBA00001997"/>
    </source>
</evidence>
<dbReference type="GO" id="GO:0005829">
    <property type="term" value="C:cytosol"/>
    <property type="evidence" value="ECO:0007669"/>
    <property type="project" value="TreeGrafter"/>
</dbReference>
<dbReference type="GO" id="GO:0008830">
    <property type="term" value="F:dTDP-4-dehydrorhamnose 3,5-epimerase activity"/>
    <property type="evidence" value="ECO:0007669"/>
    <property type="project" value="UniProtKB-UniRule"/>
</dbReference>
<evidence type="ECO:0000256" key="5">
    <source>
        <dbReference type="PIRSR" id="PIRSR600888-1"/>
    </source>
</evidence>
<comment type="function">
    <text evidence="2 7">Catalyzes the epimerization of the C3' and C5'positions of dTDP-6-deoxy-D-xylo-4-hexulose, forming dTDP-6-deoxy-L-lyxo-4-hexulose.</text>
</comment>
<dbReference type="Pfam" id="PF00908">
    <property type="entry name" value="dTDP_sugar_isom"/>
    <property type="match status" value="1"/>
</dbReference>
<evidence type="ECO:0000256" key="1">
    <source>
        <dbReference type="ARBA" id="ARBA00001298"/>
    </source>
</evidence>
<dbReference type="Proteomes" id="UP000007058">
    <property type="component" value="Chromosome"/>
</dbReference>
<dbReference type="PANTHER" id="PTHR21047:SF2">
    <property type="entry name" value="THYMIDINE DIPHOSPHO-4-KETO-RHAMNOSE 3,5-EPIMERASE"/>
    <property type="match status" value="1"/>
</dbReference>
<dbReference type="InterPro" id="IPR014710">
    <property type="entry name" value="RmlC-like_jellyroll"/>
</dbReference>
<dbReference type="RefSeq" id="WP_011383884.1">
    <property type="nucleotide sequence ID" value="NC_007626.1"/>
</dbReference>
<gene>
    <name evidence="8" type="ordered locus">amb1474</name>
</gene>
<dbReference type="SUPFAM" id="SSF51182">
    <property type="entry name" value="RmlC-like cupins"/>
    <property type="match status" value="1"/>
</dbReference>
<evidence type="ECO:0000256" key="3">
    <source>
        <dbReference type="ARBA" id="ARBA00012098"/>
    </source>
</evidence>
<sequence>MLVVESDLPGVLLLRPARFSDSRGWFMESWSHQAFREAGLDTEVIKDNVSLSFKTGTVRGLHFQRPPMAQAKLISVYSGRVLDVAVDLRPGSATYGRHLSVELSAAEGTMLFIPKGFAHGFCTLEDNTLVGYKVDAPYSPEHEGAIHWRDPDLGIVWPVSEDQAELSPKDLAAGPFAGRDHTAR</sequence>
<organism evidence="8 9">
    <name type="scientific">Paramagnetospirillum magneticum (strain ATCC 700264 / AMB-1)</name>
    <name type="common">Magnetospirillum magneticum</name>
    <dbReference type="NCBI Taxonomy" id="342108"/>
    <lineage>
        <taxon>Bacteria</taxon>
        <taxon>Pseudomonadati</taxon>
        <taxon>Pseudomonadota</taxon>
        <taxon>Alphaproteobacteria</taxon>
        <taxon>Rhodospirillales</taxon>
        <taxon>Magnetospirillaceae</taxon>
        <taxon>Paramagnetospirillum</taxon>
    </lineage>
</organism>
<reference evidence="8 9" key="1">
    <citation type="journal article" date="2005" name="DNA Res.">
        <title>Complete genome sequence of the facultative anaerobic magnetotactic bacterium Magnetospirillum sp. strain AMB-1.</title>
        <authorList>
            <person name="Matsunaga T."/>
            <person name="Okamura Y."/>
            <person name="Fukuda Y."/>
            <person name="Wahyudi A.T."/>
            <person name="Murase Y."/>
            <person name="Takeyama H."/>
        </authorList>
    </citation>
    <scope>NUCLEOTIDE SEQUENCE [LARGE SCALE GENOMIC DNA]</scope>
    <source>
        <strain evidence="9">ATCC 700264 / AMB-1</strain>
    </source>
</reference>
<feature type="active site" description="Proton donor" evidence="5">
    <location>
        <position position="132"/>
    </location>
</feature>
<protein>
    <recommendedName>
        <fullName evidence="4 7">dTDP-4-dehydrorhamnose 3,5-epimerase</fullName>
        <ecNumber evidence="3 7">5.1.3.13</ecNumber>
    </recommendedName>
    <alternativeName>
        <fullName evidence="7">Thymidine diphospho-4-keto-rhamnose 3,5-epimerase</fullName>
    </alternativeName>
</protein>
<dbReference type="Gene3D" id="2.60.120.10">
    <property type="entry name" value="Jelly Rolls"/>
    <property type="match status" value="1"/>
</dbReference>
<dbReference type="PANTHER" id="PTHR21047">
    <property type="entry name" value="DTDP-6-DEOXY-D-GLUCOSE-3,5 EPIMERASE"/>
    <property type="match status" value="1"/>
</dbReference>
<evidence type="ECO:0000256" key="6">
    <source>
        <dbReference type="PIRSR" id="PIRSR600888-3"/>
    </source>
</evidence>
<evidence type="ECO:0000313" key="8">
    <source>
        <dbReference type="EMBL" id="BAE50278.1"/>
    </source>
</evidence>
<dbReference type="GO" id="GO:0019305">
    <property type="term" value="P:dTDP-rhamnose biosynthetic process"/>
    <property type="evidence" value="ECO:0007669"/>
    <property type="project" value="UniProtKB-UniRule"/>
</dbReference>
<keyword evidence="7" id="KW-0413">Isomerase</keyword>
<dbReference type="OrthoDB" id="9800680at2"/>
<dbReference type="NCBIfam" id="TIGR01221">
    <property type="entry name" value="rmlC"/>
    <property type="match status" value="1"/>
</dbReference>
<dbReference type="EC" id="5.1.3.13" evidence="3 7"/>
<accession>Q2W797</accession>
<evidence type="ECO:0000313" key="9">
    <source>
        <dbReference type="Proteomes" id="UP000007058"/>
    </source>
</evidence>
<keyword evidence="9" id="KW-1185">Reference proteome</keyword>
<feature type="site" description="Participates in a stacking interaction with the thymidine ring of dTDP-4-oxo-6-deoxyglucose" evidence="6">
    <location>
        <position position="138"/>
    </location>
</feature>
<dbReference type="GO" id="GO:0000271">
    <property type="term" value="P:polysaccharide biosynthetic process"/>
    <property type="evidence" value="ECO:0007669"/>
    <property type="project" value="TreeGrafter"/>
</dbReference>
<dbReference type="InterPro" id="IPR000888">
    <property type="entry name" value="RmlC-like"/>
</dbReference>
<feature type="active site" description="Proton acceptor" evidence="5">
    <location>
        <position position="62"/>
    </location>
</feature>
<dbReference type="EMBL" id="AP007255">
    <property type="protein sequence ID" value="BAE50278.1"/>
    <property type="molecule type" value="Genomic_DNA"/>
</dbReference>
<comment type="similarity">
    <text evidence="7">Belongs to the dTDP-4-dehydrorhamnose 3,5-epimerase family.</text>
</comment>
<comment type="catalytic activity">
    <reaction evidence="1 7">
        <text>dTDP-4-dehydro-6-deoxy-alpha-D-glucose = dTDP-4-dehydro-beta-L-rhamnose</text>
        <dbReference type="Rhea" id="RHEA:16969"/>
        <dbReference type="ChEBI" id="CHEBI:57649"/>
        <dbReference type="ChEBI" id="CHEBI:62830"/>
        <dbReference type="EC" id="5.1.3.13"/>
    </reaction>
</comment>
<dbReference type="AlphaFoldDB" id="Q2W797"/>
<dbReference type="HOGENOM" id="CLU_090940_1_1_5"/>
<evidence type="ECO:0000256" key="4">
    <source>
        <dbReference type="ARBA" id="ARBA00019595"/>
    </source>
</evidence>
<dbReference type="UniPathway" id="UPA00124"/>
<comment type="subunit">
    <text evidence="7">Homodimer.</text>
</comment>